<comment type="caution">
    <text evidence="3">The sequence shown here is derived from an EMBL/GenBank/DDBJ whole genome shotgun (WGS) entry which is preliminary data.</text>
</comment>
<organism evidence="3 4">
    <name type="scientific">Effusibacillus lacus</name>
    <dbReference type="NCBI Taxonomy" id="1348429"/>
    <lineage>
        <taxon>Bacteria</taxon>
        <taxon>Bacillati</taxon>
        <taxon>Bacillota</taxon>
        <taxon>Bacilli</taxon>
        <taxon>Bacillales</taxon>
        <taxon>Alicyclobacillaceae</taxon>
        <taxon>Effusibacillus</taxon>
    </lineage>
</organism>
<accession>A0A292YKE8</accession>
<protein>
    <submittedName>
        <fullName evidence="3">Glycosyl transferase</fullName>
    </submittedName>
</protein>
<evidence type="ECO:0000259" key="2">
    <source>
        <dbReference type="Pfam" id="PF12945"/>
    </source>
</evidence>
<evidence type="ECO:0000259" key="1">
    <source>
        <dbReference type="Pfam" id="PF07238"/>
    </source>
</evidence>
<reference evidence="4" key="1">
    <citation type="submission" date="2017-07" db="EMBL/GenBank/DDBJ databases">
        <title>Draft genome sequence of Effusibacillus lacus strain skLN1.</title>
        <authorList>
            <person name="Watanabe M."/>
            <person name="Kojima H."/>
            <person name="Fukui M."/>
        </authorList>
    </citation>
    <scope>NUCLEOTIDE SEQUENCE [LARGE SCALE GENOMIC DNA]</scope>
    <source>
        <strain evidence="4">skLN1</strain>
    </source>
</reference>
<dbReference type="SUPFAM" id="SSF141371">
    <property type="entry name" value="PilZ domain-like"/>
    <property type="match status" value="1"/>
</dbReference>
<keyword evidence="4" id="KW-1185">Reference proteome</keyword>
<feature type="domain" description="Type III secretion system flagellar brake protein YcgR PilZN" evidence="2">
    <location>
        <begin position="6"/>
        <end position="80"/>
    </location>
</feature>
<evidence type="ECO:0000313" key="4">
    <source>
        <dbReference type="Proteomes" id="UP000217785"/>
    </source>
</evidence>
<dbReference type="InterPro" id="IPR009875">
    <property type="entry name" value="PilZ_domain"/>
</dbReference>
<evidence type="ECO:0000313" key="3">
    <source>
        <dbReference type="EMBL" id="GAX89379.1"/>
    </source>
</evidence>
<name>A0A292YKE8_9BACL</name>
<dbReference type="EMBL" id="BDUF01000020">
    <property type="protein sequence ID" value="GAX89379.1"/>
    <property type="molecule type" value="Genomic_DNA"/>
</dbReference>
<dbReference type="InterPro" id="IPR009926">
    <property type="entry name" value="T3SS_YcgR_PilZN"/>
</dbReference>
<proteinExistence type="predicted"/>
<dbReference type="GO" id="GO:0016740">
    <property type="term" value="F:transferase activity"/>
    <property type="evidence" value="ECO:0007669"/>
    <property type="project" value="UniProtKB-KW"/>
</dbReference>
<dbReference type="OrthoDB" id="1951449at2"/>
<gene>
    <name evidence="3" type="ORF">EFBL_0997</name>
</gene>
<dbReference type="Pfam" id="PF07238">
    <property type="entry name" value="PilZ"/>
    <property type="match status" value="1"/>
</dbReference>
<dbReference type="Pfam" id="PF12945">
    <property type="entry name" value="PilZNR"/>
    <property type="match status" value="1"/>
</dbReference>
<dbReference type="Gene3D" id="2.40.10.220">
    <property type="entry name" value="predicted glycosyltransferase like domains"/>
    <property type="match status" value="1"/>
</dbReference>
<dbReference type="RefSeq" id="WP_096181074.1">
    <property type="nucleotide sequence ID" value="NZ_BDUF01000020.1"/>
</dbReference>
<dbReference type="GO" id="GO:0035438">
    <property type="term" value="F:cyclic-di-GMP binding"/>
    <property type="evidence" value="ECO:0007669"/>
    <property type="project" value="InterPro"/>
</dbReference>
<sequence>MPLPDIGQFVYISVPDGPFKGSYDSRLQEIHQDHLVFDLPTALNTHTPKVFHEGTRMVITYNDLDEKVPYSFETLVQSIRPNQMLVKSPSEILRNQRRDYVRIQVSLPVQVLYVDSAAQQIFKFSGKTEDLSGGGMSLLVDEGSPLQSGSFVGLDFPISMDGQTYPISLKAQVLRMQPSIKFPGKKRCAIKFVEIREQDRKLIMRFVFKKQIELRNRLKGK</sequence>
<dbReference type="AlphaFoldDB" id="A0A292YKE8"/>
<feature type="domain" description="PilZ" evidence="1">
    <location>
        <begin position="96"/>
        <end position="208"/>
    </location>
</feature>
<keyword evidence="3" id="KW-0808">Transferase</keyword>
<dbReference type="Proteomes" id="UP000217785">
    <property type="component" value="Unassembled WGS sequence"/>
</dbReference>